<feature type="domain" description="CRIB" evidence="2">
    <location>
        <begin position="24"/>
        <end position="37"/>
    </location>
</feature>
<dbReference type="Proteomes" id="UP000322667">
    <property type="component" value="Chromosome D06"/>
</dbReference>
<dbReference type="InterPro" id="IPR000095">
    <property type="entry name" value="CRIB_dom"/>
</dbReference>
<dbReference type="SMART" id="SM00285">
    <property type="entry name" value="PBD"/>
    <property type="match status" value="1"/>
</dbReference>
<dbReference type="EMBL" id="CM017628">
    <property type="protein sequence ID" value="TYH67538.1"/>
    <property type="molecule type" value="Genomic_DNA"/>
</dbReference>
<dbReference type="PANTHER" id="PTHR46325">
    <property type="entry name" value="CRIB DOMAIN-CONTAINING PROTEIN RIC8"/>
    <property type="match status" value="1"/>
</dbReference>
<dbReference type="Gene3D" id="3.90.810.10">
    <property type="entry name" value="CRIB domain"/>
    <property type="match status" value="1"/>
</dbReference>
<name>A0A5D2KK56_GOSTO</name>
<proteinExistence type="predicted"/>
<dbReference type="PROSITE" id="PS50108">
    <property type="entry name" value="CRIB"/>
    <property type="match status" value="1"/>
</dbReference>
<evidence type="ECO:0000256" key="1">
    <source>
        <dbReference type="SAM" id="MobiDB-lite"/>
    </source>
</evidence>
<gene>
    <name evidence="3" type="ORF">ES332_D06G194200v1</name>
</gene>
<evidence type="ECO:0000259" key="2">
    <source>
        <dbReference type="PROSITE" id="PS50108"/>
    </source>
</evidence>
<feature type="compositionally biased region" description="Polar residues" evidence="1">
    <location>
        <begin position="79"/>
        <end position="92"/>
    </location>
</feature>
<feature type="compositionally biased region" description="Low complexity" evidence="1">
    <location>
        <begin position="117"/>
        <end position="130"/>
    </location>
</feature>
<dbReference type="CDD" id="cd00132">
    <property type="entry name" value="CRIB"/>
    <property type="match status" value="1"/>
</dbReference>
<organism evidence="3 4">
    <name type="scientific">Gossypium tomentosum</name>
    <name type="common">Hawaiian cotton</name>
    <name type="synonym">Gossypium sandvicense</name>
    <dbReference type="NCBI Taxonomy" id="34277"/>
    <lineage>
        <taxon>Eukaryota</taxon>
        <taxon>Viridiplantae</taxon>
        <taxon>Streptophyta</taxon>
        <taxon>Embryophyta</taxon>
        <taxon>Tracheophyta</taxon>
        <taxon>Spermatophyta</taxon>
        <taxon>Magnoliopsida</taxon>
        <taxon>eudicotyledons</taxon>
        <taxon>Gunneridae</taxon>
        <taxon>Pentapetalae</taxon>
        <taxon>rosids</taxon>
        <taxon>malvids</taxon>
        <taxon>Malvales</taxon>
        <taxon>Malvaceae</taxon>
        <taxon>Malvoideae</taxon>
        <taxon>Gossypium</taxon>
    </lineage>
</organism>
<evidence type="ECO:0000313" key="3">
    <source>
        <dbReference type="EMBL" id="TYH67538.1"/>
    </source>
</evidence>
<dbReference type="PANTHER" id="PTHR46325:SF20">
    <property type="entry name" value="CRIB DOMAIN-CONTAINING PROTEIN RIC10"/>
    <property type="match status" value="1"/>
</dbReference>
<sequence>MLLSSKSTISPHLPKVVKEREMEIGNPTDVKHVAHVGLDSSSDTAPSWMNEFKTGLDSTAKPIRKSRVSNPTFISTCSSQGVDLSVGSQPATEMTRDRSCTDLPNITKKQKRKKKNPSISKSPSLKSSRISKTKYTQLAPTTDFEM</sequence>
<protein>
    <recommendedName>
        <fullName evidence="2">CRIB domain-containing protein</fullName>
    </recommendedName>
</protein>
<reference evidence="3 4" key="1">
    <citation type="submission" date="2019-07" db="EMBL/GenBank/DDBJ databases">
        <title>WGS assembly of Gossypium tomentosum.</title>
        <authorList>
            <person name="Chen Z.J."/>
            <person name="Sreedasyam A."/>
            <person name="Ando A."/>
            <person name="Song Q."/>
            <person name="De L."/>
            <person name="Hulse-Kemp A."/>
            <person name="Ding M."/>
            <person name="Ye W."/>
            <person name="Kirkbride R."/>
            <person name="Jenkins J."/>
            <person name="Plott C."/>
            <person name="Lovell J."/>
            <person name="Lin Y.-M."/>
            <person name="Vaughn R."/>
            <person name="Liu B."/>
            <person name="Li W."/>
            <person name="Simpson S."/>
            <person name="Scheffler B."/>
            <person name="Saski C."/>
            <person name="Grover C."/>
            <person name="Hu G."/>
            <person name="Conover J."/>
            <person name="Carlson J."/>
            <person name="Shu S."/>
            <person name="Boston L."/>
            <person name="Williams M."/>
            <person name="Peterson D."/>
            <person name="Mcgee K."/>
            <person name="Jones D."/>
            <person name="Wendel J."/>
            <person name="Stelly D."/>
            <person name="Grimwood J."/>
            <person name="Schmutz J."/>
        </authorList>
    </citation>
    <scope>NUCLEOTIDE SEQUENCE [LARGE SCALE GENOMIC DNA]</scope>
    <source>
        <strain evidence="3">7179.01</strain>
    </source>
</reference>
<dbReference type="InterPro" id="IPR036936">
    <property type="entry name" value="CRIB_dom_sf"/>
</dbReference>
<accession>A0A5D2KK56</accession>
<evidence type="ECO:0000313" key="4">
    <source>
        <dbReference type="Proteomes" id="UP000322667"/>
    </source>
</evidence>
<dbReference type="Pfam" id="PF00786">
    <property type="entry name" value="PBD"/>
    <property type="match status" value="1"/>
</dbReference>
<feature type="region of interest" description="Disordered" evidence="1">
    <location>
        <begin position="79"/>
        <end position="146"/>
    </location>
</feature>
<keyword evidence="4" id="KW-1185">Reference proteome</keyword>
<dbReference type="AlphaFoldDB" id="A0A5D2KK56"/>